<protein>
    <submittedName>
        <fullName evidence="1">Uncharacterized protein</fullName>
    </submittedName>
</protein>
<evidence type="ECO:0000313" key="2">
    <source>
        <dbReference type="Proteomes" id="UP001499990"/>
    </source>
</evidence>
<dbReference type="EMBL" id="BAAAYL010000002">
    <property type="protein sequence ID" value="GAA3380883.1"/>
    <property type="molecule type" value="Genomic_DNA"/>
</dbReference>
<gene>
    <name evidence="1" type="ORF">GCM10020367_69970</name>
</gene>
<organism evidence="1 2">
    <name type="scientific">Streptomyces sannanensis</name>
    <dbReference type="NCBI Taxonomy" id="285536"/>
    <lineage>
        <taxon>Bacteria</taxon>
        <taxon>Bacillati</taxon>
        <taxon>Actinomycetota</taxon>
        <taxon>Actinomycetes</taxon>
        <taxon>Kitasatosporales</taxon>
        <taxon>Streptomycetaceae</taxon>
        <taxon>Streptomyces</taxon>
    </lineage>
</organism>
<reference evidence="2" key="1">
    <citation type="journal article" date="2019" name="Int. J. Syst. Evol. Microbiol.">
        <title>The Global Catalogue of Microorganisms (GCM) 10K type strain sequencing project: providing services to taxonomists for standard genome sequencing and annotation.</title>
        <authorList>
            <consortium name="The Broad Institute Genomics Platform"/>
            <consortium name="The Broad Institute Genome Sequencing Center for Infectious Disease"/>
            <person name="Wu L."/>
            <person name="Ma J."/>
        </authorList>
    </citation>
    <scope>NUCLEOTIDE SEQUENCE [LARGE SCALE GENOMIC DNA]</scope>
    <source>
        <strain evidence="2">JCM 9651</strain>
    </source>
</reference>
<name>A0ABP6SNI3_9ACTN</name>
<keyword evidence="2" id="KW-1185">Reference proteome</keyword>
<dbReference type="Proteomes" id="UP001499990">
    <property type="component" value="Unassembled WGS sequence"/>
</dbReference>
<accession>A0ABP6SNI3</accession>
<comment type="caution">
    <text evidence="1">The sequence shown here is derived from an EMBL/GenBank/DDBJ whole genome shotgun (WGS) entry which is preliminary data.</text>
</comment>
<dbReference type="RefSeq" id="WP_345045421.1">
    <property type="nucleotide sequence ID" value="NZ_BAAAYL010000002.1"/>
</dbReference>
<sequence>MSHDRGKAYRWEIPGFDGGLVEGSTTYSSYFSIRSGQTVLKSWGVGSSAYCKSMTGVFNYSGGTFQTPTTHCWNQHPAGSV</sequence>
<evidence type="ECO:0000313" key="1">
    <source>
        <dbReference type="EMBL" id="GAA3380883.1"/>
    </source>
</evidence>
<proteinExistence type="predicted"/>